<feature type="transmembrane region" description="Helical" evidence="1">
    <location>
        <begin position="47"/>
        <end position="66"/>
    </location>
</feature>
<sequence length="1002" mass="115640">MLEQLYQKREIPPLLSWTKVMAATVILIGVVSIIFTVKAGVNTPKPYISNLLLVGSGVITITVLHIKKKYFNLIHTVNCTFYMSTIIWTYIDQDFYHDPSSNFLNGYIQGLATYVYITGTKFLPKLFLITLLFVNMAFCNGLNSFLSQFLQVTPLWLIFIYKVYVDEKTNRRLFLSQQQEHVYKYIIQNVLPNGLYIVKFDKKVERIELNSSNQKPKLLSYVKNNDDMKHLMKNTILASDDAKLQNLMKSNAITWADTLEGHLRRKISQALEWGEKRFIKLKDKNVIRSKQGTSSNDSDNGQCSIINNSNINFENGRSLTKNTINNSDQDIQNNRNTQSTYNFQQQFQKKKLQESQNNQIISLKGQNGNGNLSPLNDLKNLRSKLKQYTQPSNNNLDQQEHNSMVGLKYQQTTPVQNKQNKTPVNQYSQQLISVQEVASNLLYNSQNLLSLQNQVGQPKKSIKEKLPNNNLLKSGLTQRNVAAAASQAVLDKKVTLNEENQNTITDLVEYFSAVYKKNDDTQYKLNLRLSTFYLNEIYGVISVEDESYKEKFVSKERAYFNLQEIFMRAIKDMNNLTVSHLYKLMRQQNLASQTVELEIKNNSENLYQFLKLKNKLDNYNSALQILSSRFPQKIQLNECTEFSLQKELKPFFDICLAKAKLSKIKLLFDYSPAILQNDYLFTHKQFFNHLIFNIIFNAIENTPPKGIIAVRIDLNQEKTQVKFKIFNTTVQNIDAQYLYNYHDPITITTLMNDIKHIDRPQLGLRFAHRILQKLGPSSKIEYTQKENNNLQDSFNIENICGYLESENSAYKFSPRSSVNTVFQTFYLYKDMQTVLQPNIQANMPNQSMLIQKSVVSDSTDLLKQRFILQNQLQKNTPYIAETKSNIKNEPQRNSSLQIDKLTPQQLNITQLINDNQASLGLQVINKSNSVGPINYNNSSSCMVMDESNDSFKLWIKNKQIEDCNKSIPKLYSLKQNLVNASKDQSQIQSEHFSSITTSKIKV</sequence>
<keyword evidence="1" id="KW-0472">Membrane</keyword>
<dbReference type="Gene3D" id="3.30.565.10">
    <property type="entry name" value="Histidine kinase-like ATPase, C-terminal domain"/>
    <property type="match status" value="1"/>
</dbReference>
<evidence type="ECO:0000313" key="2">
    <source>
        <dbReference type="EMBL" id="EAR91580.2"/>
    </source>
</evidence>
<accession>Q233K0</accession>
<gene>
    <name evidence="2" type="ORF">TTHERM_00391500</name>
</gene>
<evidence type="ECO:0000256" key="1">
    <source>
        <dbReference type="SAM" id="Phobius"/>
    </source>
</evidence>
<dbReference type="HOGENOM" id="CLU_297477_0_0_1"/>
<dbReference type="Proteomes" id="UP000009168">
    <property type="component" value="Unassembled WGS sequence"/>
</dbReference>
<feature type="transmembrane region" description="Helical" evidence="1">
    <location>
        <begin position="111"/>
        <end position="133"/>
    </location>
</feature>
<feature type="transmembrane region" description="Helical" evidence="1">
    <location>
        <begin position="145"/>
        <end position="164"/>
    </location>
</feature>
<dbReference type="RefSeq" id="XP_001011825.2">
    <property type="nucleotide sequence ID" value="XM_001011825.2"/>
</dbReference>
<dbReference type="EMBL" id="GG662770">
    <property type="protein sequence ID" value="EAR91580.2"/>
    <property type="molecule type" value="Genomic_DNA"/>
</dbReference>
<dbReference type="KEGG" id="tet:TTHERM_00391500"/>
<dbReference type="GeneID" id="7847182"/>
<protein>
    <submittedName>
        <fullName evidence="2">Transmembrane protein, putative</fullName>
    </submittedName>
</protein>
<dbReference type="AlphaFoldDB" id="Q233K0"/>
<keyword evidence="1" id="KW-1133">Transmembrane helix</keyword>
<organism evidence="2 3">
    <name type="scientific">Tetrahymena thermophila (strain SB210)</name>
    <dbReference type="NCBI Taxonomy" id="312017"/>
    <lineage>
        <taxon>Eukaryota</taxon>
        <taxon>Sar</taxon>
        <taxon>Alveolata</taxon>
        <taxon>Ciliophora</taxon>
        <taxon>Intramacronucleata</taxon>
        <taxon>Oligohymenophorea</taxon>
        <taxon>Hymenostomatida</taxon>
        <taxon>Tetrahymenina</taxon>
        <taxon>Tetrahymenidae</taxon>
        <taxon>Tetrahymena</taxon>
    </lineage>
</organism>
<keyword evidence="1 2" id="KW-0812">Transmembrane</keyword>
<feature type="transmembrane region" description="Helical" evidence="1">
    <location>
        <begin position="20"/>
        <end position="41"/>
    </location>
</feature>
<dbReference type="InParanoid" id="Q233K0"/>
<reference evidence="3" key="1">
    <citation type="journal article" date="2006" name="PLoS Biol.">
        <title>Macronuclear genome sequence of the ciliate Tetrahymena thermophila, a model eukaryote.</title>
        <authorList>
            <person name="Eisen J.A."/>
            <person name="Coyne R.S."/>
            <person name="Wu M."/>
            <person name="Wu D."/>
            <person name="Thiagarajan M."/>
            <person name="Wortman J.R."/>
            <person name="Badger J.H."/>
            <person name="Ren Q."/>
            <person name="Amedeo P."/>
            <person name="Jones K.M."/>
            <person name="Tallon L.J."/>
            <person name="Delcher A.L."/>
            <person name="Salzberg S.L."/>
            <person name="Silva J.C."/>
            <person name="Haas B.J."/>
            <person name="Majoros W.H."/>
            <person name="Farzad M."/>
            <person name="Carlton J.M."/>
            <person name="Smith R.K. Jr."/>
            <person name="Garg J."/>
            <person name="Pearlman R.E."/>
            <person name="Karrer K.M."/>
            <person name="Sun L."/>
            <person name="Manning G."/>
            <person name="Elde N.C."/>
            <person name="Turkewitz A.P."/>
            <person name="Asai D.J."/>
            <person name="Wilkes D.E."/>
            <person name="Wang Y."/>
            <person name="Cai H."/>
            <person name="Collins K."/>
            <person name="Stewart B.A."/>
            <person name="Lee S.R."/>
            <person name="Wilamowska K."/>
            <person name="Weinberg Z."/>
            <person name="Ruzzo W.L."/>
            <person name="Wloga D."/>
            <person name="Gaertig J."/>
            <person name="Frankel J."/>
            <person name="Tsao C.-C."/>
            <person name="Gorovsky M.A."/>
            <person name="Keeling P.J."/>
            <person name="Waller R.F."/>
            <person name="Patron N.J."/>
            <person name="Cherry J.M."/>
            <person name="Stover N.A."/>
            <person name="Krieger C.J."/>
            <person name="del Toro C."/>
            <person name="Ryder H.F."/>
            <person name="Williamson S.C."/>
            <person name="Barbeau R.A."/>
            <person name="Hamilton E.P."/>
            <person name="Orias E."/>
        </authorList>
    </citation>
    <scope>NUCLEOTIDE SEQUENCE [LARGE SCALE GENOMIC DNA]</scope>
    <source>
        <strain evidence="3">SB210</strain>
    </source>
</reference>
<proteinExistence type="predicted"/>
<keyword evidence="3" id="KW-1185">Reference proteome</keyword>
<dbReference type="InterPro" id="IPR036890">
    <property type="entry name" value="HATPase_C_sf"/>
</dbReference>
<evidence type="ECO:0000313" key="3">
    <source>
        <dbReference type="Proteomes" id="UP000009168"/>
    </source>
</evidence>
<feature type="transmembrane region" description="Helical" evidence="1">
    <location>
        <begin position="73"/>
        <end position="91"/>
    </location>
</feature>
<name>Q233K0_TETTS</name>